<dbReference type="InterPro" id="IPR036412">
    <property type="entry name" value="HAD-like_sf"/>
</dbReference>
<evidence type="ECO:0000256" key="7">
    <source>
        <dbReference type="ARBA" id="ARBA00022989"/>
    </source>
</evidence>
<keyword evidence="7" id="KW-1133">Transmembrane helix</keyword>
<dbReference type="Gene3D" id="3.40.50.1000">
    <property type="entry name" value="HAD superfamily/HAD-like"/>
    <property type="match status" value="1"/>
</dbReference>
<dbReference type="AlphaFoldDB" id="A0AAV0ZIH0"/>
<dbReference type="InterPro" id="IPR023298">
    <property type="entry name" value="ATPase_P-typ_TM_dom_sf"/>
</dbReference>
<evidence type="ECO:0000313" key="10">
    <source>
        <dbReference type="Proteomes" id="UP001157006"/>
    </source>
</evidence>
<name>A0AAV0ZIH0_VICFA</name>
<dbReference type="InterPro" id="IPR023214">
    <property type="entry name" value="HAD_sf"/>
</dbReference>
<keyword evidence="6" id="KW-1278">Translocase</keyword>
<protein>
    <submittedName>
        <fullName evidence="9">Uncharacterized protein</fullName>
    </submittedName>
</protein>
<dbReference type="PROSITE" id="PS00154">
    <property type="entry name" value="ATPASE_E1_E2"/>
    <property type="match status" value="1"/>
</dbReference>
<accession>A0AAV0ZIH0</accession>
<sequence length="120" mass="13013">MKLLQLGLAPSVCHIQLGSFINPSSKPPLPKLHDHSVSTEGLPSVIPTCLALNTRKMAQNNAIVRQLPSVETLGCTTVICSDKTGTLTTNPMFVMEFFTLEGKTTTSRVLRVEGTTYDPK</sequence>
<comment type="subcellular location">
    <subcellularLocation>
        <location evidence="1">Membrane</location>
        <topology evidence="1">Multi-pass membrane protein</topology>
    </subcellularLocation>
</comment>
<evidence type="ECO:0000256" key="6">
    <source>
        <dbReference type="ARBA" id="ARBA00022967"/>
    </source>
</evidence>
<dbReference type="FunFam" id="3.40.50.1000:FF:000001">
    <property type="entry name" value="Phospholipid-transporting ATPase IC"/>
    <property type="match status" value="1"/>
</dbReference>
<dbReference type="SUPFAM" id="SSF56784">
    <property type="entry name" value="HAD-like"/>
    <property type="match status" value="1"/>
</dbReference>
<gene>
    <name evidence="9" type="ORF">VFH_II022000</name>
</gene>
<organism evidence="9 10">
    <name type="scientific">Vicia faba</name>
    <name type="common">Broad bean</name>
    <name type="synonym">Faba vulgaris</name>
    <dbReference type="NCBI Taxonomy" id="3906"/>
    <lineage>
        <taxon>Eukaryota</taxon>
        <taxon>Viridiplantae</taxon>
        <taxon>Streptophyta</taxon>
        <taxon>Embryophyta</taxon>
        <taxon>Tracheophyta</taxon>
        <taxon>Spermatophyta</taxon>
        <taxon>Magnoliopsida</taxon>
        <taxon>eudicotyledons</taxon>
        <taxon>Gunneridae</taxon>
        <taxon>Pentapetalae</taxon>
        <taxon>rosids</taxon>
        <taxon>fabids</taxon>
        <taxon>Fabales</taxon>
        <taxon>Fabaceae</taxon>
        <taxon>Papilionoideae</taxon>
        <taxon>50 kb inversion clade</taxon>
        <taxon>NPAAA clade</taxon>
        <taxon>Hologalegina</taxon>
        <taxon>IRL clade</taxon>
        <taxon>Fabeae</taxon>
        <taxon>Vicia</taxon>
    </lineage>
</organism>
<proteinExistence type="predicted"/>
<evidence type="ECO:0000313" key="9">
    <source>
        <dbReference type="EMBL" id="CAI8596175.1"/>
    </source>
</evidence>
<keyword evidence="10" id="KW-1185">Reference proteome</keyword>
<evidence type="ECO:0000256" key="2">
    <source>
        <dbReference type="ARBA" id="ARBA00022692"/>
    </source>
</evidence>
<dbReference type="Gene3D" id="1.20.1110.10">
    <property type="entry name" value="Calcium-transporting ATPase, transmembrane domain"/>
    <property type="match status" value="1"/>
</dbReference>
<dbReference type="GO" id="GO:0005524">
    <property type="term" value="F:ATP binding"/>
    <property type="evidence" value="ECO:0007669"/>
    <property type="project" value="UniProtKB-KW"/>
</dbReference>
<keyword evidence="4" id="KW-0067">ATP-binding</keyword>
<reference evidence="9 10" key="1">
    <citation type="submission" date="2023-01" db="EMBL/GenBank/DDBJ databases">
        <authorList>
            <person name="Kreplak J."/>
        </authorList>
    </citation>
    <scope>NUCLEOTIDE SEQUENCE [LARGE SCALE GENOMIC DNA]</scope>
</reference>
<keyword evidence="2" id="KW-0812">Transmembrane</keyword>
<dbReference type="SUPFAM" id="SSF81665">
    <property type="entry name" value="Calcium ATPase, transmembrane domain M"/>
    <property type="match status" value="1"/>
</dbReference>
<dbReference type="Gene3D" id="3.40.1110.10">
    <property type="entry name" value="Calcium-transporting ATPase, cytoplasmic domain N"/>
    <property type="match status" value="1"/>
</dbReference>
<dbReference type="InterPro" id="IPR018303">
    <property type="entry name" value="ATPase_P-typ_P_site"/>
</dbReference>
<dbReference type="GO" id="GO:0016020">
    <property type="term" value="C:membrane"/>
    <property type="evidence" value="ECO:0007669"/>
    <property type="project" value="UniProtKB-SubCell"/>
</dbReference>
<keyword evidence="3" id="KW-0547">Nucleotide-binding</keyword>
<keyword evidence="8" id="KW-0472">Membrane</keyword>
<evidence type="ECO:0000256" key="5">
    <source>
        <dbReference type="ARBA" id="ARBA00022842"/>
    </source>
</evidence>
<dbReference type="EMBL" id="OX451737">
    <property type="protein sequence ID" value="CAI8596175.1"/>
    <property type="molecule type" value="Genomic_DNA"/>
</dbReference>
<dbReference type="InterPro" id="IPR023299">
    <property type="entry name" value="ATPase_P-typ_cyto_dom_N"/>
</dbReference>
<evidence type="ECO:0000256" key="8">
    <source>
        <dbReference type="ARBA" id="ARBA00023136"/>
    </source>
</evidence>
<evidence type="ECO:0000256" key="1">
    <source>
        <dbReference type="ARBA" id="ARBA00004141"/>
    </source>
</evidence>
<evidence type="ECO:0000256" key="3">
    <source>
        <dbReference type="ARBA" id="ARBA00022741"/>
    </source>
</evidence>
<keyword evidence="5" id="KW-0460">Magnesium</keyword>
<dbReference type="PANTHER" id="PTHR42861">
    <property type="entry name" value="CALCIUM-TRANSPORTING ATPASE"/>
    <property type="match status" value="1"/>
</dbReference>
<dbReference type="Proteomes" id="UP001157006">
    <property type="component" value="Chromosome 2"/>
</dbReference>
<evidence type="ECO:0000256" key="4">
    <source>
        <dbReference type="ARBA" id="ARBA00022840"/>
    </source>
</evidence>